<name>A0ABT0HYX5_9LACO</name>
<feature type="transmembrane region" description="Helical" evidence="1">
    <location>
        <begin position="269"/>
        <end position="298"/>
    </location>
</feature>
<feature type="transmembrane region" description="Helical" evidence="1">
    <location>
        <begin position="229"/>
        <end position="249"/>
    </location>
</feature>
<protein>
    <submittedName>
        <fullName evidence="2">YfhO family protein</fullName>
    </submittedName>
</protein>
<reference evidence="2 3" key="1">
    <citation type="submission" date="2021-11" db="EMBL/GenBank/DDBJ databases">
        <title>Comparative genomics of bee honey and flower isolates.</title>
        <authorList>
            <person name="Bechtner J.D."/>
            <person name="Gallus M.K."/>
            <person name="Ehrmann M."/>
        </authorList>
    </citation>
    <scope>NUCLEOTIDE SEQUENCE [LARGE SCALE GENOMIC DNA]</scope>
    <source>
        <strain evidence="2 3">7</strain>
    </source>
</reference>
<feature type="transmembrane region" description="Helical" evidence="1">
    <location>
        <begin position="344"/>
        <end position="365"/>
    </location>
</feature>
<organism evidence="2 3">
    <name type="scientific">Apilactobacillus nanyangensis</name>
    <dbReference type="NCBI Taxonomy" id="2799579"/>
    <lineage>
        <taxon>Bacteria</taxon>
        <taxon>Bacillati</taxon>
        <taxon>Bacillota</taxon>
        <taxon>Bacilli</taxon>
        <taxon>Lactobacillales</taxon>
        <taxon>Lactobacillaceae</taxon>
        <taxon>Apilactobacillus</taxon>
    </lineage>
</organism>
<feature type="transmembrane region" description="Helical" evidence="1">
    <location>
        <begin position="12"/>
        <end position="35"/>
    </location>
</feature>
<dbReference type="EMBL" id="JAJIAR010000010">
    <property type="protein sequence ID" value="MCK8611909.1"/>
    <property type="molecule type" value="Genomic_DNA"/>
</dbReference>
<dbReference type="RefSeq" id="WP_248596834.1">
    <property type="nucleotide sequence ID" value="NZ_JAJIAR010000010.1"/>
</dbReference>
<feature type="transmembrane region" description="Helical" evidence="1">
    <location>
        <begin position="372"/>
        <end position="392"/>
    </location>
</feature>
<comment type="caution">
    <text evidence="2">The sequence shown here is derived from an EMBL/GenBank/DDBJ whole genome shotgun (WGS) entry which is preliminary data.</text>
</comment>
<accession>A0ABT0HYX5</accession>
<feature type="transmembrane region" description="Helical" evidence="1">
    <location>
        <begin position="532"/>
        <end position="550"/>
    </location>
</feature>
<keyword evidence="3" id="KW-1185">Reference proteome</keyword>
<feature type="transmembrane region" description="Helical" evidence="1">
    <location>
        <begin position="161"/>
        <end position="179"/>
    </location>
</feature>
<sequence>MLNKFIDNRFSKYYTTVIILLSFLILSVLSGFFLYHSHFVAMEWDLEFHWQRILEMKKSLLNGDFFSLVAVNYFHQSGSAVMAMYPKINLVPMVILSFFIKSQVVFFNVSFMIRNFFALLISYYSSYYFNKNKSSSFVFAVSYVLSDMGIYYYAGVSALGTLSVITYLPLVMFGFLSLIKKNKWIELTIGMSAILLSHVLSFGIVILFLFLLLIPNLKCFKNIIKIQSLLKAILVTIMITGIFWIPFIWISLNNKMIIPTSDSIEGNSFLTLATVSLNNVVSDYIGVLSIVGMLLGFLYYKRLDKFKKQLLWISVIFIYFASGLFPWSIASHTFISHIQFPSRLYIIPQVILCYIFSETFLMIAIVKLRRKFSVLFITILVILMQMGAQEFLVNSNSGRPELDSGYNYDVNYVLRNNKDFSNIIHSKSNSTDYYPMESVPVVNDISNGIITYDNKKVKTKKYGDGKYYFILKKDASNLTIPFLHYKGLTYQVKLDDKIVNSYSNDHSLISIKNIKKGKHVIKVMALKSWYDYLSYVLSSLGIIILLYSLIKEYWLKRKNE</sequence>
<feature type="transmembrane region" description="Helical" evidence="1">
    <location>
        <begin position="310"/>
        <end position="329"/>
    </location>
</feature>
<feature type="transmembrane region" description="Helical" evidence="1">
    <location>
        <begin position="191"/>
        <end position="217"/>
    </location>
</feature>
<evidence type="ECO:0000313" key="2">
    <source>
        <dbReference type="EMBL" id="MCK8611909.1"/>
    </source>
</evidence>
<proteinExistence type="predicted"/>
<gene>
    <name evidence="2" type="ORF">LNP10_05270</name>
</gene>
<feature type="transmembrane region" description="Helical" evidence="1">
    <location>
        <begin position="136"/>
        <end position="154"/>
    </location>
</feature>
<dbReference type="Proteomes" id="UP001522816">
    <property type="component" value="Unassembled WGS sequence"/>
</dbReference>
<evidence type="ECO:0000313" key="3">
    <source>
        <dbReference type="Proteomes" id="UP001522816"/>
    </source>
</evidence>
<keyword evidence="1" id="KW-0812">Transmembrane</keyword>
<keyword evidence="1" id="KW-1133">Transmembrane helix</keyword>
<feature type="transmembrane region" description="Helical" evidence="1">
    <location>
        <begin position="105"/>
        <end position="124"/>
    </location>
</feature>
<evidence type="ECO:0000256" key="1">
    <source>
        <dbReference type="SAM" id="Phobius"/>
    </source>
</evidence>
<keyword evidence="1" id="KW-0472">Membrane</keyword>